<dbReference type="SUPFAM" id="SSF56112">
    <property type="entry name" value="Protein kinase-like (PK-like)"/>
    <property type="match status" value="1"/>
</dbReference>
<dbReference type="InterPro" id="IPR000719">
    <property type="entry name" value="Prot_kinase_dom"/>
</dbReference>
<reference evidence="2" key="1">
    <citation type="journal article" date="2020" name="Stud. Mycol.">
        <title>101 Dothideomycetes genomes: a test case for predicting lifestyles and emergence of pathogens.</title>
        <authorList>
            <person name="Haridas S."/>
            <person name="Albert R."/>
            <person name="Binder M."/>
            <person name="Bloem J."/>
            <person name="Labutti K."/>
            <person name="Salamov A."/>
            <person name="Andreopoulos B."/>
            <person name="Baker S."/>
            <person name="Barry K."/>
            <person name="Bills G."/>
            <person name="Bluhm B."/>
            <person name="Cannon C."/>
            <person name="Castanera R."/>
            <person name="Culley D."/>
            <person name="Daum C."/>
            <person name="Ezra D."/>
            <person name="Gonzalez J."/>
            <person name="Henrissat B."/>
            <person name="Kuo A."/>
            <person name="Liang C."/>
            <person name="Lipzen A."/>
            <person name="Lutzoni F."/>
            <person name="Magnuson J."/>
            <person name="Mondo S."/>
            <person name="Nolan M."/>
            <person name="Ohm R."/>
            <person name="Pangilinan J."/>
            <person name="Park H.-J."/>
            <person name="Ramirez L."/>
            <person name="Alfaro M."/>
            <person name="Sun H."/>
            <person name="Tritt A."/>
            <person name="Yoshinaga Y."/>
            <person name="Zwiers L.-H."/>
            <person name="Turgeon B."/>
            <person name="Goodwin S."/>
            <person name="Spatafora J."/>
            <person name="Crous P."/>
            <person name="Grigoriev I."/>
        </authorList>
    </citation>
    <scope>NUCLEOTIDE SEQUENCE</scope>
    <source>
        <strain evidence="2">CBS 107.79</strain>
    </source>
</reference>
<evidence type="ECO:0000259" key="1">
    <source>
        <dbReference type="PROSITE" id="PS50011"/>
    </source>
</evidence>
<dbReference type="Proteomes" id="UP000800036">
    <property type="component" value="Unassembled WGS sequence"/>
</dbReference>
<dbReference type="PROSITE" id="PS50011">
    <property type="entry name" value="PROTEIN_KINASE_DOM"/>
    <property type="match status" value="1"/>
</dbReference>
<dbReference type="InterPro" id="IPR011009">
    <property type="entry name" value="Kinase-like_dom_sf"/>
</dbReference>
<evidence type="ECO:0000313" key="3">
    <source>
        <dbReference type="Proteomes" id="UP000800036"/>
    </source>
</evidence>
<dbReference type="EMBL" id="ML976672">
    <property type="protein sequence ID" value="KAF1975003.1"/>
    <property type="molecule type" value="Genomic_DNA"/>
</dbReference>
<organism evidence="2 3">
    <name type="scientific">Bimuria novae-zelandiae CBS 107.79</name>
    <dbReference type="NCBI Taxonomy" id="1447943"/>
    <lineage>
        <taxon>Eukaryota</taxon>
        <taxon>Fungi</taxon>
        <taxon>Dikarya</taxon>
        <taxon>Ascomycota</taxon>
        <taxon>Pezizomycotina</taxon>
        <taxon>Dothideomycetes</taxon>
        <taxon>Pleosporomycetidae</taxon>
        <taxon>Pleosporales</taxon>
        <taxon>Massarineae</taxon>
        <taxon>Didymosphaeriaceae</taxon>
        <taxon>Bimuria</taxon>
    </lineage>
</organism>
<dbReference type="Gene3D" id="1.10.510.10">
    <property type="entry name" value="Transferase(Phosphotransferase) domain 1"/>
    <property type="match status" value="1"/>
</dbReference>
<keyword evidence="3" id="KW-1185">Reference proteome</keyword>
<dbReference type="Pfam" id="PF00069">
    <property type="entry name" value="Pkinase"/>
    <property type="match status" value="1"/>
</dbReference>
<proteinExistence type="predicted"/>
<dbReference type="OrthoDB" id="10252171at2759"/>
<sequence>MAKEVIVSSNYDQKVDSWSAGVTLMEIAYGLPLKPTIDHQALGDWITQWTTIIAQRAASSKAEDTFANVLKAQLRIDADKSLSARQCLDMGVRNGIFVLRDGITQYVDMAKVKEATRRECEGASDPE</sequence>
<evidence type="ECO:0000313" key="2">
    <source>
        <dbReference type="EMBL" id="KAF1975003.1"/>
    </source>
</evidence>
<dbReference type="AlphaFoldDB" id="A0A6A5VC12"/>
<name>A0A6A5VC12_9PLEO</name>
<feature type="domain" description="Protein kinase" evidence="1">
    <location>
        <begin position="1"/>
        <end position="97"/>
    </location>
</feature>
<dbReference type="GO" id="GO:0005524">
    <property type="term" value="F:ATP binding"/>
    <property type="evidence" value="ECO:0007669"/>
    <property type="project" value="InterPro"/>
</dbReference>
<gene>
    <name evidence="2" type="ORF">BU23DRAFT_566997</name>
</gene>
<accession>A0A6A5VC12</accession>
<dbReference type="GO" id="GO:0004672">
    <property type="term" value="F:protein kinase activity"/>
    <property type="evidence" value="ECO:0007669"/>
    <property type="project" value="InterPro"/>
</dbReference>
<protein>
    <recommendedName>
        <fullName evidence="1">Protein kinase domain-containing protein</fullName>
    </recommendedName>
</protein>